<dbReference type="AlphaFoldDB" id="A0A1T4JQN8"/>
<reference evidence="7" key="1">
    <citation type="submission" date="2017-02" db="EMBL/GenBank/DDBJ databases">
        <authorList>
            <person name="Varghese N."/>
            <person name="Submissions S."/>
        </authorList>
    </citation>
    <scope>NUCLEOTIDE SEQUENCE [LARGE SCALE GENOMIC DNA]</scope>
    <source>
        <strain evidence="7">ATCC 27094</strain>
    </source>
</reference>
<accession>A0A1T4JQN8</accession>
<name>A0A1T4JQN8_9HYPH</name>
<evidence type="ECO:0000313" key="7">
    <source>
        <dbReference type="Proteomes" id="UP000190092"/>
    </source>
</evidence>
<sequence length="528" mass="57725">MPLSRRKMMVLASAAPALLSTGAARAASKVLKVVLTSDLRSIDPVFNTATYAAYHGYLVYDQLFALDSRGNPQPQMVERYDVSADRRSYTFRLRDGLAFHDGSPVRAADAVASILRWKDRDVVGKAMFSAGARLEVGDELTFGLALERPFGLVLDALAKPTANALFVMPEAVARTPATAQISSAVGSGPFMFVKEEWRPGDKAVYVRNPNYVPRAGKSDGLAGGKVVKVDRVEWLSMPDATTAVSALTAGEIDYLQNPAMDTYPVLRAEKNVRLVTVDPSGSMLWIRPNHLQPPFDNAKARQALLHCIDQTAIMQAIGAPAENYRPFCGSYFMCGTPLETSAGSAGLERPDFDKARALLKESGYDGRPVLFMQPSDLSANFNATVVIADSMRKAGFKVQIDTLDWGAVSQRRNNKKPVGEGGWNLFTTVATALDASTPLTNPYLATPCPNDIAGFPCDEELQKRRQAWWESSDPQERARLADRIQERAYEVVPYINGGQWKQFTAIRSSLSGVGQTIVPTFWEVSKDG</sequence>
<dbReference type="InterPro" id="IPR039424">
    <property type="entry name" value="SBP_5"/>
</dbReference>
<evidence type="ECO:0000256" key="4">
    <source>
        <dbReference type="SAM" id="SignalP"/>
    </source>
</evidence>
<dbReference type="Gene3D" id="3.90.76.10">
    <property type="entry name" value="Dipeptide-binding Protein, Domain 1"/>
    <property type="match status" value="1"/>
</dbReference>
<dbReference type="GO" id="GO:1904680">
    <property type="term" value="F:peptide transmembrane transporter activity"/>
    <property type="evidence" value="ECO:0007669"/>
    <property type="project" value="TreeGrafter"/>
</dbReference>
<dbReference type="Proteomes" id="UP000190092">
    <property type="component" value="Unassembled WGS sequence"/>
</dbReference>
<dbReference type="InterPro" id="IPR006311">
    <property type="entry name" value="TAT_signal"/>
</dbReference>
<dbReference type="RefSeq" id="WP_231714697.1">
    <property type="nucleotide sequence ID" value="NZ_FUWJ01000001.1"/>
</dbReference>
<dbReference type="CDD" id="cd08502">
    <property type="entry name" value="PBP2_NikA_DppA_OppA_like_16"/>
    <property type="match status" value="1"/>
</dbReference>
<evidence type="ECO:0000256" key="1">
    <source>
        <dbReference type="ARBA" id="ARBA00004418"/>
    </source>
</evidence>
<dbReference type="InterPro" id="IPR030678">
    <property type="entry name" value="Peptide/Ni-bd"/>
</dbReference>
<dbReference type="GO" id="GO:0030288">
    <property type="term" value="C:outer membrane-bounded periplasmic space"/>
    <property type="evidence" value="ECO:0007669"/>
    <property type="project" value="UniProtKB-ARBA"/>
</dbReference>
<proteinExistence type="inferred from homology"/>
<dbReference type="InterPro" id="IPR000914">
    <property type="entry name" value="SBP_5_dom"/>
</dbReference>
<organism evidence="6 7">
    <name type="scientific">Enhydrobacter aerosaccus</name>
    <dbReference type="NCBI Taxonomy" id="225324"/>
    <lineage>
        <taxon>Bacteria</taxon>
        <taxon>Pseudomonadati</taxon>
        <taxon>Pseudomonadota</taxon>
        <taxon>Alphaproteobacteria</taxon>
        <taxon>Hyphomicrobiales</taxon>
        <taxon>Enhydrobacter</taxon>
    </lineage>
</organism>
<evidence type="ECO:0000256" key="2">
    <source>
        <dbReference type="ARBA" id="ARBA00005695"/>
    </source>
</evidence>
<feature type="domain" description="Solute-binding protein family 5" evidence="5">
    <location>
        <begin position="72"/>
        <end position="424"/>
    </location>
</feature>
<dbReference type="SUPFAM" id="SSF53850">
    <property type="entry name" value="Periplasmic binding protein-like II"/>
    <property type="match status" value="1"/>
</dbReference>
<comment type="similarity">
    <text evidence="2">Belongs to the bacterial solute-binding protein 5 family.</text>
</comment>
<keyword evidence="7" id="KW-1185">Reference proteome</keyword>
<dbReference type="PIRSF" id="PIRSF002741">
    <property type="entry name" value="MppA"/>
    <property type="match status" value="1"/>
</dbReference>
<evidence type="ECO:0000256" key="3">
    <source>
        <dbReference type="ARBA" id="ARBA00022729"/>
    </source>
</evidence>
<feature type="chain" id="PRO_5012617175" evidence="4">
    <location>
        <begin position="27"/>
        <end position="528"/>
    </location>
</feature>
<dbReference type="PANTHER" id="PTHR30290:SF38">
    <property type="entry name" value="D,D-DIPEPTIDE-BINDING PERIPLASMIC PROTEIN DDPA-RELATED"/>
    <property type="match status" value="1"/>
</dbReference>
<feature type="signal peptide" evidence="4">
    <location>
        <begin position="1"/>
        <end position="26"/>
    </location>
</feature>
<keyword evidence="3 4" id="KW-0732">Signal</keyword>
<dbReference type="EMBL" id="FUWJ01000001">
    <property type="protein sequence ID" value="SJZ32488.1"/>
    <property type="molecule type" value="Genomic_DNA"/>
</dbReference>
<dbReference type="PROSITE" id="PS51318">
    <property type="entry name" value="TAT"/>
    <property type="match status" value="1"/>
</dbReference>
<comment type="subcellular location">
    <subcellularLocation>
        <location evidence="1">Periplasm</location>
    </subcellularLocation>
</comment>
<dbReference type="GO" id="GO:0043190">
    <property type="term" value="C:ATP-binding cassette (ABC) transporter complex"/>
    <property type="evidence" value="ECO:0007669"/>
    <property type="project" value="InterPro"/>
</dbReference>
<evidence type="ECO:0000259" key="5">
    <source>
        <dbReference type="Pfam" id="PF00496"/>
    </source>
</evidence>
<evidence type="ECO:0000313" key="6">
    <source>
        <dbReference type="EMBL" id="SJZ32488.1"/>
    </source>
</evidence>
<gene>
    <name evidence="6" type="ORF">SAMN02745126_00354</name>
</gene>
<dbReference type="GO" id="GO:0015833">
    <property type="term" value="P:peptide transport"/>
    <property type="evidence" value="ECO:0007669"/>
    <property type="project" value="TreeGrafter"/>
</dbReference>
<protein>
    <submittedName>
        <fullName evidence="6">Peptide/nickel transport system substrate-binding protein</fullName>
    </submittedName>
</protein>
<dbReference type="STRING" id="225324.SAMN02745126_00354"/>
<dbReference type="Gene3D" id="3.40.190.10">
    <property type="entry name" value="Periplasmic binding protein-like II"/>
    <property type="match status" value="1"/>
</dbReference>
<dbReference type="Pfam" id="PF00496">
    <property type="entry name" value="SBP_bac_5"/>
    <property type="match status" value="1"/>
</dbReference>
<dbReference type="Gene3D" id="3.10.105.10">
    <property type="entry name" value="Dipeptide-binding Protein, Domain 3"/>
    <property type="match status" value="1"/>
</dbReference>
<dbReference type="PANTHER" id="PTHR30290">
    <property type="entry name" value="PERIPLASMIC BINDING COMPONENT OF ABC TRANSPORTER"/>
    <property type="match status" value="1"/>
</dbReference>